<dbReference type="Proteomes" id="UP001519343">
    <property type="component" value="Unassembled WGS sequence"/>
</dbReference>
<dbReference type="PROSITE" id="PS50975">
    <property type="entry name" value="ATP_GRASP"/>
    <property type="match status" value="1"/>
</dbReference>
<feature type="domain" description="ATP-grasp" evidence="2">
    <location>
        <begin position="17"/>
        <end position="250"/>
    </location>
</feature>
<evidence type="ECO:0000313" key="4">
    <source>
        <dbReference type="Proteomes" id="UP001519343"/>
    </source>
</evidence>
<sequence length="252" mass="29596">MKLKHRRYISSKWVKHKALMKEPQIQQILPDTARLTKSTFIEWLNRYPSVFLKPVNGTGGKGIIQVKKKEDGYRYKKNRKSRDYSDLPALLKKIKPLIKSEKYLIQQGIDLLKVEGKPVDFRVLLLKPRKKWKVMGRMGKQAAKKRIVTNHCQGGKPLTLRKALKKAKGITGQDYKEMKHRVDNTARLTAETLGKRFKGLRELGLDLAIDKDLKIWILEANTKPLFNLFRYNPDKSLYPKIRRQILRIRKRR</sequence>
<organism evidence="3 4">
    <name type="scientific">Ammoniphilus resinae</name>
    <dbReference type="NCBI Taxonomy" id="861532"/>
    <lineage>
        <taxon>Bacteria</taxon>
        <taxon>Bacillati</taxon>
        <taxon>Bacillota</taxon>
        <taxon>Bacilli</taxon>
        <taxon>Bacillales</taxon>
        <taxon>Paenibacillaceae</taxon>
        <taxon>Aneurinibacillus group</taxon>
        <taxon>Ammoniphilus</taxon>
    </lineage>
</organism>
<evidence type="ECO:0000256" key="1">
    <source>
        <dbReference type="PROSITE-ProRule" id="PRU00409"/>
    </source>
</evidence>
<keyword evidence="1" id="KW-0067">ATP-binding</keyword>
<dbReference type="PANTHER" id="PTHR21621">
    <property type="entry name" value="RIBOSOMAL PROTEIN S6 MODIFICATION PROTEIN"/>
    <property type="match status" value="1"/>
</dbReference>
<evidence type="ECO:0000313" key="3">
    <source>
        <dbReference type="EMBL" id="MBP1933629.1"/>
    </source>
</evidence>
<dbReference type="EMBL" id="JAGGKT010000012">
    <property type="protein sequence ID" value="MBP1933629.1"/>
    <property type="molecule type" value="Genomic_DNA"/>
</dbReference>
<evidence type="ECO:0000259" key="2">
    <source>
        <dbReference type="PROSITE" id="PS50975"/>
    </source>
</evidence>
<gene>
    <name evidence="3" type="ORF">J2Z37_003642</name>
</gene>
<name>A0ABS4GTP3_9BACL</name>
<dbReference type="InterPro" id="IPR011761">
    <property type="entry name" value="ATP-grasp"/>
</dbReference>
<dbReference type="SUPFAM" id="SSF56059">
    <property type="entry name" value="Glutathione synthetase ATP-binding domain-like"/>
    <property type="match status" value="1"/>
</dbReference>
<dbReference type="InterPro" id="IPR026838">
    <property type="entry name" value="YheC/D"/>
</dbReference>
<dbReference type="Gene3D" id="3.30.470.20">
    <property type="entry name" value="ATP-grasp fold, B domain"/>
    <property type="match status" value="1"/>
</dbReference>
<comment type="caution">
    <text evidence="3">The sequence shown here is derived from an EMBL/GenBank/DDBJ whole genome shotgun (WGS) entry which is preliminary data.</text>
</comment>
<proteinExistence type="predicted"/>
<keyword evidence="1" id="KW-0547">Nucleotide-binding</keyword>
<accession>A0ABS4GTP3</accession>
<protein>
    <recommendedName>
        <fullName evidence="2">ATP-grasp domain-containing protein</fullName>
    </recommendedName>
</protein>
<dbReference type="Pfam" id="PF14398">
    <property type="entry name" value="ATPgrasp_YheCD"/>
    <property type="match status" value="1"/>
</dbReference>
<reference evidence="3 4" key="1">
    <citation type="submission" date="2021-03" db="EMBL/GenBank/DDBJ databases">
        <title>Genomic Encyclopedia of Type Strains, Phase IV (KMG-IV): sequencing the most valuable type-strain genomes for metagenomic binning, comparative biology and taxonomic classification.</title>
        <authorList>
            <person name="Goeker M."/>
        </authorList>
    </citation>
    <scope>NUCLEOTIDE SEQUENCE [LARGE SCALE GENOMIC DNA]</scope>
    <source>
        <strain evidence="3 4">DSM 24738</strain>
    </source>
</reference>
<keyword evidence="4" id="KW-1185">Reference proteome</keyword>
<dbReference type="PANTHER" id="PTHR21621:SF0">
    <property type="entry name" value="BETA-CITRYLGLUTAMATE SYNTHASE B-RELATED"/>
    <property type="match status" value="1"/>
</dbReference>
<dbReference type="RefSeq" id="WP_209811645.1">
    <property type="nucleotide sequence ID" value="NZ_JAGGKT010000012.1"/>
</dbReference>